<dbReference type="AlphaFoldDB" id="A0A919R2E8"/>
<sequence>MTTVRLTPSSRASSRLEGSRSPGAGTPRRALSRSRSPSCTASGTGEARSRTIGGSARPGTPDAPGGRVGRGGPGDESGKVVSVKYR</sequence>
<feature type="compositionally biased region" description="Gly residues" evidence="1">
    <location>
        <begin position="66"/>
        <end position="75"/>
    </location>
</feature>
<dbReference type="EMBL" id="BOOU01000048">
    <property type="protein sequence ID" value="GII78422.1"/>
    <property type="molecule type" value="Genomic_DNA"/>
</dbReference>
<name>A0A919R2E8_9ACTN</name>
<reference evidence="2" key="1">
    <citation type="submission" date="2021-01" db="EMBL/GenBank/DDBJ databases">
        <title>Whole genome shotgun sequence of Sphaerisporangium rufum NBRC 109079.</title>
        <authorList>
            <person name="Komaki H."/>
            <person name="Tamura T."/>
        </authorList>
    </citation>
    <scope>NUCLEOTIDE SEQUENCE</scope>
    <source>
        <strain evidence="2">NBRC 109079</strain>
    </source>
</reference>
<protein>
    <submittedName>
        <fullName evidence="2">Uncharacterized protein</fullName>
    </submittedName>
</protein>
<evidence type="ECO:0000313" key="3">
    <source>
        <dbReference type="Proteomes" id="UP000655287"/>
    </source>
</evidence>
<feature type="compositionally biased region" description="Low complexity" evidence="1">
    <location>
        <begin position="27"/>
        <end position="38"/>
    </location>
</feature>
<accession>A0A919R2E8</accession>
<evidence type="ECO:0000256" key="1">
    <source>
        <dbReference type="SAM" id="MobiDB-lite"/>
    </source>
</evidence>
<proteinExistence type="predicted"/>
<feature type="compositionally biased region" description="Polar residues" evidence="1">
    <location>
        <begin position="1"/>
        <end position="13"/>
    </location>
</feature>
<comment type="caution">
    <text evidence="2">The sequence shown here is derived from an EMBL/GenBank/DDBJ whole genome shotgun (WGS) entry which is preliminary data.</text>
</comment>
<keyword evidence="3" id="KW-1185">Reference proteome</keyword>
<organism evidence="2 3">
    <name type="scientific">Sphaerisporangium rufum</name>
    <dbReference type="NCBI Taxonomy" id="1381558"/>
    <lineage>
        <taxon>Bacteria</taxon>
        <taxon>Bacillati</taxon>
        <taxon>Actinomycetota</taxon>
        <taxon>Actinomycetes</taxon>
        <taxon>Streptosporangiales</taxon>
        <taxon>Streptosporangiaceae</taxon>
        <taxon>Sphaerisporangium</taxon>
    </lineage>
</organism>
<evidence type="ECO:0000313" key="2">
    <source>
        <dbReference type="EMBL" id="GII78422.1"/>
    </source>
</evidence>
<dbReference type="Proteomes" id="UP000655287">
    <property type="component" value="Unassembled WGS sequence"/>
</dbReference>
<gene>
    <name evidence="2" type="ORF">Sru01_34040</name>
</gene>
<feature type="region of interest" description="Disordered" evidence="1">
    <location>
        <begin position="1"/>
        <end position="86"/>
    </location>
</feature>